<accession>A0A832T0K6</accession>
<reference evidence="2" key="1">
    <citation type="journal article" date="2020" name="bioRxiv">
        <title>A rank-normalized archaeal taxonomy based on genome phylogeny resolves widespread incomplete and uneven classifications.</title>
        <authorList>
            <person name="Rinke C."/>
            <person name="Chuvochina M."/>
            <person name="Mussig A.J."/>
            <person name="Chaumeil P.-A."/>
            <person name="Waite D.W."/>
            <person name="Whitman W.B."/>
            <person name="Parks D.H."/>
            <person name="Hugenholtz P."/>
        </authorList>
    </citation>
    <scope>NUCLEOTIDE SEQUENCE</scope>
    <source>
        <strain evidence="2">UBA8838</strain>
    </source>
</reference>
<protein>
    <submittedName>
        <fullName evidence="2">Type II toxin-antitoxin system VapC family toxin</fullName>
    </submittedName>
</protein>
<dbReference type="InterPro" id="IPR039018">
    <property type="entry name" value="VapC20-like"/>
</dbReference>
<organism evidence="2 3">
    <name type="scientific">Sulfurisphaera tokodaii</name>
    <dbReference type="NCBI Taxonomy" id="111955"/>
    <lineage>
        <taxon>Archaea</taxon>
        <taxon>Thermoproteota</taxon>
        <taxon>Thermoprotei</taxon>
        <taxon>Sulfolobales</taxon>
        <taxon>Sulfolobaceae</taxon>
        <taxon>Sulfurisphaera</taxon>
    </lineage>
</organism>
<dbReference type="GO" id="GO:0016075">
    <property type="term" value="P:rRNA catabolic process"/>
    <property type="evidence" value="ECO:0007669"/>
    <property type="project" value="TreeGrafter"/>
</dbReference>
<dbReference type="PANTHER" id="PTHR42188">
    <property type="entry name" value="23S RRNA-SPECIFIC ENDONUCLEASE VAPC20"/>
    <property type="match status" value="1"/>
</dbReference>
<dbReference type="Gene3D" id="3.40.50.1010">
    <property type="entry name" value="5'-nuclease"/>
    <property type="match status" value="1"/>
</dbReference>
<dbReference type="PANTHER" id="PTHR42188:SF1">
    <property type="entry name" value="23S RRNA-SPECIFIC ENDONUCLEASE VAPC20"/>
    <property type="match status" value="1"/>
</dbReference>
<evidence type="ECO:0000313" key="3">
    <source>
        <dbReference type="Proteomes" id="UP000646844"/>
    </source>
</evidence>
<feature type="domain" description="PIN" evidence="1">
    <location>
        <begin position="4"/>
        <end position="129"/>
    </location>
</feature>
<dbReference type="GeneID" id="1459733"/>
<dbReference type="InterPro" id="IPR029060">
    <property type="entry name" value="PIN-like_dom_sf"/>
</dbReference>
<dbReference type="EMBL" id="DUJO01000006">
    <property type="protein sequence ID" value="HII73107.1"/>
    <property type="molecule type" value="Genomic_DNA"/>
</dbReference>
<evidence type="ECO:0000313" key="2">
    <source>
        <dbReference type="EMBL" id="HII73107.1"/>
    </source>
</evidence>
<name>A0A832T0K6_9CREN</name>
<proteinExistence type="predicted"/>
<dbReference type="Proteomes" id="UP000646844">
    <property type="component" value="Unassembled WGS sequence"/>
</dbReference>
<dbReference type="Pfam" id="PF01850">
    <property type="entry name" value="PIN"/>
    <property type="match status" value="1"/>
</dbReference>
<dbReference type="RefSeq" id="WP_010979747.1">
    <property type="nucleotide sequence ID" value="NZ_BAABQO010000006.1"/>
</dbReference>
<dbReference type="AlphaFoldDB" id="A0A832T0K6"/>
<dbReference type="GO" id="GO:0004521">
    <property type="term" value="F:RNA endonuclease activity"/>
    <property type="evidence" value="ECO:0007669"/>
    <property type="project" value="InterPro"/>
</dbReference>
<dbReference type="InterPro" id="IPR002716">
    <property type="entry name" value="PIN_dom"/>
</dbReference>
<comment type="caution">
    <text evidence="2">The sequence shown here is derived from an EMBL/GenBank/DDBJ whole genome shotgun (WGS) entry which is preliminary data.</text>
</comment>
<dbReference type="OMA" id="TFLIYRI"/>
<gene>
    <name evidence="2" type="ORF">HA332_01580</name>
</gene>
<evidence type="ECO:0000259" key="1">
    <source>
        <dbReference type="Pfam" id="PF01850"/>
    </source>
</evidence>
<dbReference type="SUPFAM" id="SSF88723">
    <property type="entry name" value="PIN domain-like"/>
    <property type="match status" value="1"/>
</dbReference>
<sequence>MEKVLLDTSYFIAYLNKNDKYHSEALSLSKKIAEFESVITDYILDELLTFLIYRINKNYAINIAKTILNKIDNEELTLYMIGIETLNGALNYLARYDKKLSFTDCTTLSSMDKLRTQFIVSFNSDFDDITLIEFKKPVINIRYL</sequence>